<evidence type="ECO:0000313" key="4">
    <source>
        <dbReference type="Proteomes" id="UP000654922"/>
    </source>
</evidence>
<organism evidence="3 4">
    <name type="scientific">Aspergillus felis</name>
    <dbReference type="NCBI Taxonomy" id="1287682"/>
    <lineage>
        <taxon>Eukaryota</taxon>
        <taxon>Fungi</taxon>
        <taxon>Dikarya</taxon>
        <taxon>Ascomycota</taxon>
        <taxon>Pezizomycotina</taxon>
        <taxon>Eurotiomycetes</taxon>
        <taxon>Eurotiomycetidae</taxon>
        <taxon>Eurotiales</taxon>
        <taxon>Aspergillaceae</taxon>
        <taxon>Aspergillus</taxon>
        <taxon>Aspergillus subgen. Fumigati</taxon>
    </lineage>
</organism>
<sequence>MVFSTTSKNIYLRWEDFIFLCATCKVGDEDRWQYSEVNIDENIWFTSDWKFDISGGSSHINDLGLAYAMKPGTLQLQGTVIQGTLRDEMGGHELSLCLDLYITNDKGSLKWELPVVGAKLDPKTAVLSGYCLGNDGQLHYSELPLDDHIGVDNGIIKREKNGHFLSSGKAINVSLSTDWWVVADIKFNDGRWNPSCGIEFGKYVHVEDGKFVMDDPPGLFDLRGPIMRFLEDMPLVGYGIAGIDALEGDDDEAKRAVAECTYSTLVTVGAVVGFALTGPIGASIGSAFGTMLGLEARAGIGLSINDPNMRNQVASISVFQMLTAVASLALALPIDMVVAGLTEALTEGVFEEGIVQRALQTAISGGDEALGVFGLKSVGQDEVKEILGKIVDLIQDDLAQGKSNEEIAADISKLYDDDGGDGTNPLNDTTLWVKKAVKAAANKAFEDGGAQVNNATRNTPHDAAQSALQKAVQEATQAAARELGQEAAQELVNTVQQSEGSNIETNVDLYVVSPRVANILLAADFPWGEMPLAGDDPTVAFMEGLPAIKKALKDATQYVKDSVALMEDQLEEAKNTAQRPFQGNADDAATAAQKLEHHIASLVSNIRSEGNYSGAGAIQVATEQIDEAMQKAVQDATQVIKQEAEDWARVDAESGVKDAVHKAVQKVKDAEKEVQATIHDAMLGTTGILSMAFDTLVQAAGDLKWTGSLDDIEPAVQGAVPGAVQDAKQSIQNIADTALQKALQELQAGPEVQKHVRKAAQDATEYEVSKIPKMVQDCVPDAVKAAEKEYNRVAGEDPRPPSHSMQPGGVKPV</sequence>
<feature type="compositionally biased region" description="Basic and acidic residues" evidence="1">
    <location>
        <begin position="789"/>
        <end position="800"/>
    </location>
</feature>
<feature type="region of interest" description="Disordered" evidence="1">
    <location>
        <begin position="789"/>
        <end position="813"/>
    </location>
</feature>
<dbReference type="Gene3D" id="2.30.60.10">
    <property type="entry name" value="Cyanovirin-N"/>
    <property type="match status" value="2"/>
</dbReference>
<dbReference type="AlphaFoldDB" id="A0A8H6QLW2"/>
<dbReference type="InterPro" id="IPR036673">
    <property type="entry name" value="Cyanovirin-N_sf"/>
</dbReference>
<reference evidence="3" key="1">
    <citation type="submission" date="2020-06" db="EMBL/GenBank/DDBJ databases">
        <title>Draft genome sequences of strains closely related to Aspergillus parafelis and Aspergillus hiratsukae.</title>
        <authorList>
            <person name="Dos Santos R.A.C."/>
            <person name="Rivero-Menendez O."/>
            <person name="Steenwyk J.L."/>
            <person name="Mead M.E."/>
            <person name="Goldman G.H."/>
            <person name="Alastruey-Izquierdo A."/>
            <person name="Rokas A."/>
        </authorList>
    </citation>
    <scope>NUCLEOTIDE SEQUENCE</scope>
    <source>
        <strain evidence="3">CNM-CM5623</strain>
    </source>
</reference>
<gene>
    <name evidence="3" type="ORF">CNMCM5623_006756</name>
</gene>
<dbReference type="Pfam" id="PF08881">
    <property type="entry name" value="CVNH"/>
    <property type="match status" value="1"/>
</dbReference>
<feature type="domain" description="Cyanovirin-N" evidence="2">
    <location>
        <begin position="123"/>
        <end position="211"/>
    </location>
</feature>
<dbReference type="InterPro" id="IPR011058">
    <property type="entry name" value="Cyanovirin-N"/>
</dbReference>
<evidence type="ECO:0000259" key="2">
    <source>
        <dbReference type="Pfam" id="PF08881"/>
    </source>
</evidence>
<dbReference type="SUPFAM" id="SSF51322">
    <property type="entry name" value="Cyanovirin-N"/>
    <property type="match status" value="1"/>
</dbReference>
<name>A0A8H6QLW2_9EURO</name>
<evidence type="ECO:0000313" key="3">
    <source>
        <dbReference type="EMBL" id="KAF7174217.1"/>
    </source>
</evidence>
<dbReference type="PANTHER" id="PTHR42076">
    <property type="entry name" value="CYANOVIRIN-N HOMOLOG"/>
    <property type="match status" value="1"/>
</dbReference>
<evidence type="ECO:0000256" key="1">
    <source>
        <dbReference type="SAM" id="MobiDB-lite"/>
    </source>
</evidence>
<dbReference type="EMBL" id="JACBAE010000996">
    <property type="protein sequence ID" value="KAF7174217.1"/>
    <property type="molecule type" value="Genomic_DNA"/>
</dbReference>
<comment type="caution">
    <text evidence="3">The sequence shown here is derived from an EMBL/GenBank/DDBJ whole genome shotgun (WGS) entry which is preliminary data.</text>
</comment>
<accession>A0A8H6QLW2</accession>
<dbReference type="OrthoDB" id="4474847at2759"/>
<dbReference type="Proteomes" id="UP000654922">
    <property type="component" value="Unassembled WGS sequence"/>
</dbReference>
<dbReference type="PANTHER" id="PTHR42076:SF1">
    <property type="entry name" value="CYANOVIRIN-N DOMAIN-CONTAINING PROTEIN"/>
    <property type="match status" value="1"/>
</dbReference>
<proteinExistence type="predicted"/>
<protein>
    <recommendedName>
        <fullName evidence="2">Cyanovirin-N domain-containing protein</fullName>
    </recommendedName>
</protein>